<gene>
    <name evidence="2" type="ORF">WQQ_32940</name>
</gene>
<dbReference type="PATRIC" id="fig|1172194.4.peg.3193"/>
<comment type="caution">
    <text evidence="2">The sequence shown here is derived from an EMBL/GenBank/DDBJ whole genome shotgun (WGS) entry which is preliminary data.</text>
</comment>
<evidence type="ECO:0000313" key="2">
    <source>
        <dbReference type="EMBL" id="EIT69712.1"/>
    </source>
</evidence>
<dbReference type="STRING" id="1172194.WQQ_32940"/>
<feature type="signal peptide" evidence="1">
    <location>
        <begin position="1"/>
        <end position="24"/>
    </location>
</feature>
<dbReference type="RefSeq" id="WP_007186233.1">
    <property type="nucleotide sequence ID" value="NZ_AKGD01000002.1"/>
</dbReference>
<dbReference type="OrthoDB" id="7156875at2"/>
<organism evidence="2 3">
    <name type="scientific">Hydrocarboniphaga effusa AP103</name>
    <dbReference type="NCBI Taxonomy" id="1172194"/>
    <lineage>
        <taxon>Bacteria</taxon>
        <taxon>Pseudomonadati</taxon>
        <taxon>Pseudomonadota</taxon>
        <taxon>Gammaproteobacteria</taxon>
        <taxon>Nevskiales</taxon>
        <taxon>Nevskiaceae</taxon>
        <taxon>Hydrocarboniphaga</taxon>
    </lineage>
</organism>
<protein>
    <submittedName>
        <fullName evidence="2">Uncharacterized protein</fullName>
    </submittedName>
</protein>
<dbReference type="EMBL" id="AKGD01000002">
    <property type="protein sequence ID" value="EIT69712.1"/>
    <property type="molecule type" value="Genomic_DNA"/>
</dbReference>
<name>I7ZDD9_9GAMM</name>
<reference evidence="2 3" key="1">
    <citation type="journal article" date="2012" name="J. Bacteriol.">
        <title>Genome Sequence of n-Alkane-Degrading Hydrocarboniphaga effusa Strain AP103T (ATCC BAA-332T).</title>
        <authorList>
            <person name="Chang H.K."/>
            <person name="Zylstra G.J."/>
            <person name="Chae J.C."/>
        </authorList>
    </citation>
    <scope>NUCLEOTIDE SEQUENCE [LARGE SCALE GENOMIC DNA]</scope>
    <source>
        <strain evidence="2 3">AP103</strain>
    </source>
</reference>
<evidence type="ECO:0000256" key="1">
    <source>
        <dbReference type="SAM" id="SignalP"/>
    </source>
</evidence>
<sequence>MKKWVHRLCALLLGLIVCTQYAVADDIEIYTNPANNSIKPPYTVIVLDLNLLGICNSVLTQTSNPNNPSAPQLCLNITNTMVLSDLLAGITSNPAQFLTNLLIGNYTCTSSTTCSGSATALCDLYGLLGVTSPVVQLPLLGPLLAPLLGGVSTLTCGTLNFLLGIPLLGTIVNGLLGGFVGQLVTGLVSPLLTTVVGQLPAAILGLLNSTFSGILNLGQVGLLGLLESILNNLINSKVAIMLSHADRSNLTGSPGANCSFADSASIPGPRRSTSGCSNGAYMLVGFTSLVDQGSITQLLSRVTTLLTNTLNPTNLLNSTTALVGTALTTPASLLPPYQGKEVYAELTHYLAGKDVYNAPLARWDGLTGLLTRDTSIELANGNYVQPPLECRTANVLNIMLTNNIRDTESDATLRSYFPGLPSGAITLADVVQQAKSPGFKDITGRDISLNSYFLIQDLLTSTSSLANAGGTLLTYVDSLGLLGLGQTAAQLLKPVLRVDASLNTPTLTADLTQASIVRPEAFFTLFKPSVDKTPRWDGNLKKLNVKVDGSNNYQYYDARNALAIDSSDGRIKSSAVTYWTNTGLLGSLSADGRATALGGAGQKIPGFALAGGGNPGRVNGDNQRQLFFDRLGTSGQLSLAALDADSQTVRDELKADLGVTGTATADDTLRRSLLLYARGFDVGTAATPKGSGTSVTGVTGRSWMHGALLHSRPVAINYGARGGYTAASPDIRVVYGAADGYLRMVRNSDGVENWGFMPRVVMNQQQVLRENVATAQFPYGVDGAPAVLVQDRSSSGGPADGRIESGNANDRAWMFFGLRRSGRYVYGMNVTNPDSPSLLWRIGPDGLYRSSGLVSGTASNYSELGLTFSSPQIGRMSVTEGSSTSTKPVLIFAGGYNGGRDSSNNRIGKDYARGSDGRIGTDDSVGNALYIVDAETGDLIWKARQGTFSSSTPYNSSTKAFQHPLLVNSIPADVTIVDTNGDGITDRLYVADTGGRLWRADFPGSDRSKWVATPLASVGRHNASTSTVTQDRRFFHAPDYAPYRTAIVGSFDVVLFGSGDREDPLNVTTENYLYAYRDFRTASSLTKDDVITTEAGLKGQSAFADLTTACATASDSCSNSSDLSTGWRLRLSASGEKLLSQPLSTDGTSFFSTYVPPDTTTQSCEPSEGSSRLYGVALSDSRPRYSQFMTDSFGDLRQGAGVSPGLPGEFSPLTASALTANAQTMSTINPPTYPYFWRERRGDEEKAIRQP</sequence>
<evidence type="ECO:0000313" key="3">
    <source>
        <dbReference type="Proteomes" id="UP000003704"/>
    </source>
</evidence>
<proteinExistence type="predicted"/>
<accession>I7ZDD9</accession>
<keyword evidence="3" id="KW-1185">Reference proteome</keyword>
<dbReference type="AlphaFoldDB" id="I7ZDD9"/>
<feature type="chain" id="PRO_5003712678" evidence="1">
    <location>
        <begin position="25"/>
        <end position="1251"/>
    </location>
</feature>
<keyword evidence="1" id="KW-0732">Signal</keyword>
<dbReference type="Proteomes" id="UP000003704">
    <property type="component" value="Unassembled WGS sequence"/>
</dbReference>